<organism evidence="3 4">
    <name type="scientific">Ephemerocybe angulata</name>
    <dbReference type="NCBI Taxonomy" id="980116"/>
    <lineage>
        <taxon>Eukaryota</taxon>
        <taxon>Fungi</taxon>
        <taxon>Dikarya</taxon>
        <taxon>Basidiomycota</taxon>
        <taxon>Agaricomycotina</taxon>
        <taxon>Agaricomycetes</taxon>
        <taxon>Agaricomycetidae</taxon>
        <taxon>Agaricales</taxon>
        <taxon>Agaricineae</taxon>
        <taxon>Psathyrellaceae</taxon>
        <taxon>Ephemerocybe</taxon>
    </lineage>
</organism>
<evidence type="ECO:0000256" key="2">
    <source>
        <dbReference type="SAM" id="Phobius"/>
    </source>
</evidence>
<protein>
    <submittedName>
        <fullName evidence="3">Uncharacterized protein</fullName>
    </submittedName>
</protein>
<proteinExistence type="predicted"/>
<feature type="transmembrane region" description="Helical" evidence="2">
    <location>
        <begin position="34"/>
        <end position="54"/>
    </location>
</feature>
<gene>
    <name evidence="3" type="ORF">DFP72DRAFT_838604</name>
</gene>
<dbReference type="AlphaFoldDB" id="A0A8H6II27"/>
<keyword evidence="2" id="KW-1133">Transmembrane helix</keyword>
<feature type="region of interest" description="Disordered" evidence="1">
    <location>
        <begin position="107"/>
        <end position="149"/>
    </location>
</feature>
<feature type="compositionally biased region" description="Basic and acidic residues" evidence="1">
    <location>
        <begin position="139"/>
        <end position="148"/>
    </location>
</feature>
<evidence type="ECO:0000256" key="1">
    <source>
        <dbReference type="SAM" id="MobiDB-lite"/>
    </source>
</evidence>
<reference evidence="3 4" key="1">
    <citation type="submission" date="2020-07" db="EMBL/GenBank/DDBJ databases">
        <title>Comparative genomics of pyrophilous fungi reveals a link between fire events and developmental genes.</title>
        <authorList>
            <consortium name="DOE Joint Genome Institute"/>
            <person name="Steindorff A.S."/>
            <person name="Carver A."/>
            <person name="Calhoun S."/>
            <person name="Stillman K."/>
            <person name="Liu H."/>
            <person name="Lipzen A."/>
            <person name="Pangilinan J."/>
            <person name="Labutti K."/>
            <person name="Bruns T.D."/>
            <person name="Grigoriev I.V."/>
        </authorList>
    </citation>
    <scope>NUCLEOTIDE SEQUENCE [LARGE SCALE GENOMIC DNA]</scope>
    <source>
        <strain evidence="3 4">CBS 144469</strain>
    </source>
</reference>
<keyword evidence="4" id="KW-1185">Reference proteome</keyword>
<keyword evidence="2" id="KW-0812">Transmembrane</keyword>
<comment type="caution">
    <text evidence="3">The sequence shown here is derived from an EMBL/GenBank/DDBJ whole genome shotgun (WGS) entry which is preliminary data.</text>
</comment>
<dbReference type="Proteomes" id="UP000521943">
    <property type="component" value="Unassembled WGS sequence"/>
</dbReference>
<feature type="compositionally biased region" description="Low complexity" evidence="1">
    <location>
        <begin position="120"/>
        <end position="137"/>
    </location>
</feature>
<name>A0A8H6II27_9AGAR</name>
<accession>A0A8H6II27</accession>
<sequence length="187" mass="20465">MLGASTNTPQDQDGSIGDDSTDPSWAAKHGAHRYIGIIMVIVMAVIAVLVWMSIARWPRERIRRLCYGGRNGHGDGSSDPSKVETGLGVVVGSKRGRRVNRDIVGCSEDKKGSQRRSKGSVLSSPVPSTTTTVQDVPFSDERKHRDQSVEFGSKNIVGTTVVQLPEQPAPCVWQRSGRVSRIDWLKR</sequence>
<dbReference type="EMBL" id="JACGCI010000001">
    <property type="protein sequence ID" value="KAF6766000.1"/>
    <property type="molecule type" value="Genomic_DNA"/>
</dbReference>
<feature type="region of interest" description="Disordered" evidence="1">
    <location>
        <begin position="1"/>
        <end position="23"/>
    </location>
</feature>
<keyword evidence="2" id="KW-0472">Membrane</keyword>
<dbReference type="OrthoDB" id="10315005at2759"/>
<evidence type="ECO:0000313" key="3">
    <source>
        <dbReference type="EMBL" id="KAF6766000.1"/>
    </source>
</evidence>
<evidence type="ECO:0000313" key="4">
    <source>
        <dbReference type="Proteomes" id="UP000521943"/>
    </source>
</evidence>
<feature type="compositionally biased region" description="Polar residues" evidence="1">
    <location>
        <begin position="1"/>
        <end position="13"/>
    </location>
</feature>